<accession>A0A1I2T6Y7</accession>
<keyword evidence="2" id="KW-0808">Transferase</keyword>
<dbReference type="EMBL" id="FOPM01000006">
    <property type="protein sequence ID" value="SFG60658.1"/>
    <property type="molecule type" value="Genomic_DNA"/>
</dbReference>
<evidence type="ECO:0000313" key="3">
    <source>
        <dbReference type="Proteomes" id="UP000199229"/>
    </source>
</evidence>
<dbReference type="PANTHER" id="PTHR12526:SF637">
    <property type="entry name" value="GLYCOSYLTRANSFERASE EPSF-RELATED"/>
    <property type="match status" value="1"/>
</dbReference>
<proteinExistence type="predicted"/>
<keyword evidence="3" id="KW-1185">Reference proteome</keyword>
<organism evidence="2 3">
    <name type="scientific">Methylobacterium gossipiicola</name>
    <dbReference type="NCBI Taxonomy" id="582675"/>
    <lineage>
        <taxon>Bacteria</taxon>
        <taxon>Pseudomonadati</taxon>
        <taxon>Pseudomonadota</taxon>
        <taxon>Alphaproteobacteria</taxon>
        <taxon>Hyphomicrobiales</taxon>
        <taxon>Methylobacteriaceae</taxon>
        <taxon>Methylobacterium</taxon>
    </lineage>
</organism>
<dbReference type="STRING" id="582675.SAMN05192565_106159"/>
<dbReference type="RefSeq" id="WP_091970398.1">
    <property type="nucleotide sequence ID" value="NZ_FOPM01000006.1"/>
</dbReference>
<sequence>MAPHEGASPIRRSLLFYTHAVTGGGAERVWALLASGLAARGHAVTLAYDHDGEGAAAALDPRVRRLPLGGNHAVAVARLARHLARETPDLSLSALAVSNLKHGVAACLAGRARRAVLSFHGHPASEPQRLSRLGNAATPVLARLTARSVFVSDGLMAHYVREAGAVPGRSVRLYNPVEVEAARPAQGAAELRARPRRVLAVGRLAPAKDFATLLRAFARVRRDASLVIVGEGPERPALEALISDLGLAGRVTLAGHVERPWHLYREAACFAASSRAEAFGNVLVEALAHGLPVASTACDGPVEILEGGRFGALVPVGDAAALAAAIDAMLADPGEPADRIARAATFSVAAAVARYEALFTTLLDGGDYP</sequence>
<dbReference type="Pfam" id="PF13692">
    <property type="entry name" value="Glyco_trans_1_4"/>
    <property type="match status" value="1"/>
</dbReference>
<evidence type="ECO:0000259" key="1">
    <source>
        <dbReference type="Pfam" id="PF13439"/>
    </source>
</evidence>
<protein>
    <submittedName>
        <fullName evidence="2">Glycosyltransferase involved in cell wall bisynthesis</fullName>
    </submittedName>
</protein>
<dbReference type="Gene3D" id="3.40.50.2000">
    <property type="entry name" value="Glycogen Phosphorylase B"/>
    <property type="match status" value="2"/>
</dbReference>
<reference evidence="3" key="1">
    <citation type="submission" date="2016-10" db="EMBL/GenBank/DDBJ databases">
        <authorList>
            <person name="Varghese N."/>
            <person name="Submissions S."/>
        </authorList>
    </citation>
    <scope>NUCLEOTIDE SEQUENCE [LARGE SCALE GENOMIC DNA]</scope>
    <source>
        <strain evidence="3">Gh-105</strain>
    </source>
</reference>
<evidence type="ECO:0000313" key="2">
    <source>
        <dbReference type="EMBL" id="SFG60658.1"/>
    </source>
</evidence>
<dbReference type="PANTHER" id="PTHR12526">
    <property type="entry name" value="GLYCOSYLTRANSFERASE"/>
    <property type="match status" value="1"/>
</dbReference>
<feature type="domain" description="Glycosyltransferase subfamily 4-like N-terminal" evidence="1">
    <location>
        <begin position="24"/>
        <end position="180"/>
    </location>
</feature>
<dbReference type="InterPro" id="IPR028098">
    <property type="entry name" value="Glyco_trans_4-like_N"/>
</dbReference>
<gene>
    <name evidence="2" type="ORF">SAMN05192565_106159</name>
</gene>
<dbReference type="SUPFAM" id="SSF53756">
    <property type="entry name" value="UDP-Glycosyltransferase/glycogen phosphorylase"/>
    <property type="match status" value="1"/>
</dbReference>
<dbReference type="CDD" id="cd03811">
    <property type="entry name" value="GT4_GT28_WabH-like"/>
    <property type="match status" value="1"/>
</dbReference>
<name>A0A1I2T6Y7_9HYPH</name>
<dbReference type="Pfam" id="PF13439">
    <property type="entry name" value="Glyco_transf_4"/>
    <property type="match status" value="1"/>
</dbReference>
<dbReference type="OrthoDB" id="7847955at2"/>
<dbReference type="AlphaFoldDB" id="A0A1I2T6Y7"/>
<dbReference type="GO" id="GO:0016757">
    <property type="term" value="F:glycosyltransferase activity"/>
    <property type="evidence" value="ECO:0007669"/>
    <property type="project" value="UniProtKB-ARBA"/>
</dbReference>
<dbReference type="Proteomes" id="UP000199229">
    <property type="component" value="Unassembled WGS sequence"/>
</dbReference>